<sequence>MPKNFSNRLASQDAGLIATLNPTSVTTAEISADTDAGGASVSRNLVHIPVELIDPNPLAPREVYTPEMISARAKDLRDQGQHDPIHVIRNPEYPGRYIICDGWTRVQACTTHKVLPALLAQVHELSLQESAWFGYEQNEGRAQHTDFDRAMFYEKMIAQGETAAELARRAKLPRAMMTFYRAYKKLPDEILDLVRERPLKFSARVAYALHQLHEAAGIRRTLTVATKFAEEDQTVRWLSNQVQAAIHPKQHKVVPTTKHIKYSNGYYKQREDAFELSIEVEADKREAFAQALEALLETVAVKAAPTDQKTAIAAHESPTSASTAADIKVS</sequence>
<evidence type="ECO:0000259" key="3">
    <source>
        <dbReference type="SMART" id="SM00470"/>
    </source>
</evidence>
<feature type="domain" description="ParB-like N-terminal" evidence="3">
    <location>
        <begin position="46"/>
        <end position="139"/>
    </location>
</feature>
<dbReference type="InterPro" id="IPR004437">
    <property type="entry name" value="ParB/RepB/Spo0J"/>
</dbReference>
<reference evidence="4 5" key="1">
    <citation type="submission" date="2018-03" db="EMBL/GenBank/DDBJ databases">
        <title>Comparative genomics illustrates the genes involved in a hyperalkaliphilic mechanisms of Serpentinomonas isolated from highly-alkaline calcium-rich serpentinized springs.</title>
        <authorList>
            <person name="Suzuki S."/>
            <person name="Ishii S."/>
            <person name="Walworth N."/>
            <person name="Bird L."/>
            <person name="Kuenen J.G."/>
            <person name="Nealson K.H."/>
        </authorList>
    </citation>
    <scope>NUCLEOTIDE SEQUENCE [LARGE SCALE GENOMIC DNA]</scope>
    <source>
        <strain evidence="4 5">P1</strain>
    </source>
</reference>
<dbReference type="InterPro" id="IPR003115">
    <property type="entry name" value="ParB_N"/>
</dbReference>
<dbReference type="AlphaFoldDB" id="A0A2S9K0I3"/>
<accession>A0A2S9K0I3</accession>
<dbReference type="PANTHER" id="PTHR33375">
    <property type="entry name" value="CHROMOSOME-PARTITIONING PROTEIN PARB-RELATED"/>
    <property type="match status" value="1"/>
</dbReference>
<dbReference type="SUPFAM" id="SSF109709">
    <property type="entry name" value="KorB DNA-binding domain-like"/>
    <property type="match status" value="1"/>
</dbReference>
<feature type="region of interest" description="Disordered" evidence="2">
    <location>
        <begin position="310"/>
        <end position="330"/>
    </location>
</feature>
<proteinExistence type="inferred from homology"/>
<dbReference type="Pfam" id="PF02195">
    <property type="entry name" value="ParB_N"/>
    <property type="match status" value="1"/>
</dbReference>
<evidence type="ECO:0000313" key="5">
    <source>
        <dbReference type="Proteomes" id="UP000238589"/>
    </source>
</evidence>
<evidence type="ECO:0000256" key="1">
    <source>
        <dbReference type="ARBA" id="ARBA00006295"/>
    </source>
</evidence>
<dbReference type="OrthoDB" id="8526040at2"/>
<dbReference type="SUPFAM" id="SSF110849">
    <property type="entry name" value="ParB/Sulfiredoxin"/>
    <property type="match status" value="1"/>
</dbReference>
<dbReference type="InterPro" id="IPR036086">
    <property type="entry name" value="ParB/Sulfiredoxin_sf"/>
</dbReference>
<evidence type="ECO:0000313" key="4">
    <source>
        <dbReference type="EMBL" id="PRD63946.1"/>
    </source>
</evidence>
<dbReference type="PANTHER" id="PTHR33375:SF1">
    <property type="entry name" value="CHROMOSOME-PARTITIONING PROTEIN PARB-RELATED"/>
    <property type="match status" value="1"/>
</dbReference>
<name>A0A2S9K0I3_9BURK</name>
<dbReference type="Gene3D" id="3.90.1530.10">
    <property type="entry name" value="Conserved hypothetical protein from pyrococcus furiosus pfu- 392566-001, ParB domain"/>
    <property type="match status" value="1"/>
</dbReference>
<protein>
    <submittedName>
        <fullName evidence="4">Chromosome partitioning protein ParB</fullName>
    </submittedName>
</protein>
<dbReference type="GO" id="GO:0007059">
    <property type="term" value="P:chromosome segregation"/>
    <property type="evidence" value="ECO:0007669"/>
    <property type="project" value="TreeGrafter"/>
</dbReference>
<dbReference type="NCBIfam" id="TIGR00180">
    <property type="entry name" value="parB_part"/>
    <property type="match status" value="1"/>
</dbReference>
<dbReference type="Gene3D" id="1.10.10.2830">
    <property type="match status" value="1"/>
</dbReference>
<dbReference type="Proteomes" id="UP000238589">
    <property type="component" value="Unassembled WGS sequence"/>
</dbReference>
<dbReference type="GO" id="GO:0005694">
    <property type="term" value="C:chromosome"/>
    <property type="evidence" value="ECO:0007669"/>
    <property type="project" value="TreeGrafter"/>
</dbReference>
<dbReference type="InterPro" id="IPR050336">
    <property type="entry name" value="Chromosome_partition/occlusion"/>
</dbReference>
<comment type="similarity">
    <text evidence="1">Belongs to the ParB family.</text>
</comment>
<gene>
    <name evidence="4" type="ORF">C6P64_17070</name>
</gene>
<organism evidence="4 5">
    <name type="scientific">Malikia granosa</name>
    <dbReference type="NCBI Taxonomy" id="263067"/>
    <lineage>
        <taxon>Bacteria</taxon>
        <taxon>Pseudomonadati</taxon>
        <taxon>Pseudomonadota</taxon>
        <taxon>Betaproteobacteria</taxon>
        <taxon>Burkholderiales</taxon>
        <taxon>Comamonadaceae</taxon>
        <taxon>Malikia</taxon>
    </lineage>
</organism>
<comment type="caution">
    <text evidence="4">The sequence shown here is derived from an EMBL/GenBank/DDBJ whole genome shotgun (WGS) entry which is preliminary data.</text>
</comment>
<evidence type="ECO:0000256" key="2">
    <source>
        <dbReference type="SAM" id="MobiDB-lite"/>
    </source>
</evidence>
<dbReference type="SMART" id="SM00470">
    <property type="entry name" value="ParB"/>
    <property type="match status" value="1"/>
</dbReference>
<keyword evidence="5" id="KW-1185">Reference proteome</keyword>
<dbReference type="GO" id="GO:0003677">
    <property type="term" value="F:DNA binding"/>
    <property type="evidence" value="ECO:0007669"/>
    <property type="project" value="InterPro"/>
</dbReference>
<dbReference type="EMBL" id="PVLQ01000117">
    <property type="protein sequence ID" value="PRD63946.1"/>
    <property type="molecule type" value="Genomic_DNA"/>
</dbReference>